<dbReference type="InterPro" id="IPR056988">
    <property type="entry name" value="Zn_ribbon_pln"/>
</dbReference>
<dbReference type="PROSITE" id="PS00636">
    <property type="entry name" value="DNAJ_1"/>
    <property type="match status" value="1"/>
</dbReference>
<gene>
    <name evidence="3" type="ORF">VITISV_001272</name>
</gene>
<feature type="region of interest" description="Disordered" evidence="1">
    <location>
        <begin position="414"/>
        <end position="517"/>
    </location>
</feature>
<dbReference type="SUPFAM" id="SSF46565">
    <property type="entry name" value="Chaperone J-domain"/>
    <property type="match status" value="1"/>
</dbReference>
<dbReference type="OrthoDB" id="66964at2759"/>
<feature type="compositionally biased region" description="Polar residues" evidence="1">
    <location>
        <begin position="465"/>
        <end position="474"/>
    </location>
</feature>
<dbReference type="PANTHER" id="PTHR44137:SF61">
    <property type="entry name" value="J DOMAIN-CONTAINING PROTEIN"/>
    <property type="match status" value="1"/>
</dbReference>
<dbReference type="PANTHER" id="PTHR44137">
    <property type="entry name" value="BNAC03G44070D PROTEIN"/>
    <property type="match status" value="1"/>
</dbReference>
<dbReference type="InterPro" id="IPR024593">
    <property type="entry name" value="DUF3444"/>
</dbReference>
<feature type="compositionally biased region" description="Polar residues" evidence="1">
    <location>
        <begin position="237"/>
        <end position="261"/>
    </location>
</feature>
<proteinExistence type="predicted"/>
<evidence type="ECO:0000313" key="3">
    <source>
        <dbReference type="EMBL" id="CAN73866.1"/>
    </source>
</evidence>
<feature type="domain" description="J" evidence="2">
    <location>
        <begin position="66"/>
        <end position="130"/>
    </location>
</feature>
<dbReference type="PROSITE" id="PS50076">
    <property type="entry name" value="DNAJ_2"/>
    <property type="match status" value="1"/>
</dbReference>
<accession>A5AWU3</accession>
<dbReference type="PRINTS" id="PR00625">
    <property type="entry name" value="JDOMAIN"/>
</dbReference>
<feature type="compositionally biased region" description="Polar residues" evidence="1">
    <location>
        <begin position="154"/>
        <end position="173"/>
    </location>
</feature>
<organism evidence="3">
    <name type="scientific">Vitis vinifera</name>
    <name type="common">Grape</name>
    <dbReference type="NCBI Taxonomy" id="29760"/>
    <lineage>
        <taxon>Eukaryota</taxon>
        <taxon>Viridiplantae</taxon>
        <taxon>Streptophyta</taxon>
        <taxon>Embryophyta</taxon>
        <taxon>Tracheophyta</taxon>
        <taxon>Spermatophyta</taxon>
        <taxon>Magnoliopsida</taxon>
        <taxon>eudicotyledons</taxon>
        <taxon>Gunneridae</taxon>
        <taxon>Pentapetalae</taxon>
        <taxon>rosids</taxon>
        <taxon>Vitales</taxon>
        <taxon>Vitaceae</taxon>
        <taxon>Viteae</taxon>
        <taxon>Vitis</taxon>
    </lineage>
</organism>
<feature type="region of interest" description="Disordered" evidence="1">
    <location>
        <begin position="564"/>
        <end position="640"/>
    </location>
</feature>
<evidence type="ECO:0000259" key="2">
    <source>
        <dbReference type="PROSITE" id="PS50076"/>
    </source>
</evidence>
<feature type="region of interest" description="Disordered" evidence="1">
    <location>
        <begin position="127"/>
        <end position="289"/>
    </location>
</feature>
<name>A5AWU3_VITVI</name>
<dbReference type="Pfam" id="PF11926">
    <property type="entry name" value="DUF3444"/>
    <property type="match status" value="1"/>
</dbReference>
<feature type="region of interest" description="Disordered" evidence="1">
    <location>
        <begin position="348"/>
        <end position="385"/>
    </location>
</feature>
<feature type="compositionally biased region" description="Basic and acidic residues" evidence="1">
    <location>
        <begin position="430"/>
        <end position="440"/>
    </location>
</feature>
<protein>
    <recommendedName>
        <fullName evidence="2">J domain-containing protein</fullName>
    </recommendedName>
</protein>
<feature type="compositionally biased region" description="Polar residues" evidence="1">
    <location>
        <begin position="180"/>
        <end position="225"/>
    </location>
</feature>
<evidence type="ECO:0000256" key="1">
    <source>
        <dbReference type="SAM" id="MobiDB-lite"/>
    </source>
</evidence>
<dbReference type="Pfam" id="PF00226">
    <property type="entry name" value="DnaJ"/>
    <property type="match status" value="1"/>
</dbReference>
<dbReference type="InterPro" id="IPR036869">
    <property type="entry name" value="J_dom_sf"/>
</dbReference>
<dbReference type="InterPro" id="IPR001623">
    <property type="entry name" value="DnaJ_domain"/>
</dbReference>
<sequence>MECNKDEAIRAKGISERKMTEKDMAGARKFAMKAQNLYPGLDGLPQLLATIDVYVASERKVNGEVDWYGVLGVDPSADDDTIRKHYRKLALVLHPDKNKLEVADGAFKILSEAWSLLSDKAKRTAYDLKRNPRGANLKVPSGSRPAPATGNNGGHSFTSSNNTARNRSAPQTGNNGGRGFTSSNNTTRNQSASRTSNNGAHNFTSNNTTRNQSAPPTGNNGGHNFTRSNNTNRNRSAPVSNSGAHNFTSSDNTMMNQSAPAGNNGVHRAKDDKRTTNPKPARPPPSSSKPNTFWTLCSLCRMQYEYLRTYLNHTLLCPNCHEPFLAFETPPPPAYTHGSYTPWTAYQQKQSSNQQTGLHTTKENTVSSGKDPASTPNAEPACSSGVASFNHANNAANNASGSYSKSDSVRTTASASSCAQSTHGFQPTYEKLEREHKEAKTTAMKEPTLPRKTTVSKKSGGLATGASNIGSSSVFKGESPVKRRRINEFSPNDSRSQGTNQMRMENGGAGIGNLPGFQNCNSEMGRINASRSTRLDIRREPSQLEIRNMLMEKARRELVKKLSEWSSAAESKASVQEEQEKEKEKEKPKATVSGRKSNASKSSESADTINRIRPKTLSATLPTDADENETEPMTMSVPDPDIHDFDKDRTELSFGENQVWAAYDDDDGMPRYYAMIHSVISLKPFKLRISWLNAKSNTELAPLNWVVSGFSKTSGEFRIGKQMDNDSLNSFSHKVKWTKGVRGRIQIYPRKGDVWALYRNWSPDWDELTPDEVIHKYEMVEVIKDYNEDQGVVVVPLVKVSGFKTVFHQHLDPNKVRMIPREELFRFSHQVPSYLLTGQEAENAPKGCLELDPAATPVELLQVITDFKEEETAVASEKGNEEYHIQTKQFFVKILSMPSSLSAVPPTSDQSVSCLFLQFLNSLLNLRLLNTVLKVNIIEGIIAISIKMFLM</sequence>
<feature type="compositionally biased region" description="Polar residues" evidence="1">
    <location>
        <begin position="594"/>
        <end position="608"/>
    </location>
</feature>
<dbReference type="AlphaFoldDB" id="A5AWU3"/>
<feature type="compositionally biased region" description="Low complexity" evidence="1">
    <location>
        <begin position="226"/>
        <end position="236"/>
    </location>
</feature>
<feature type="compositionally biased region" description="Basic and acidic residues" evidence="1">
    <location>
        <begin position="578"/>
        <end position="589"/>
    </location>
</feature>
<reference evidence="3" key="1">
    <citation type="journal article" date="2007" name="PLoS ONE">
        <title>The first genome sequence of an elite grapevine cultivar (Pinot noir Vitis vinifera L.): coping with a highly heterozygous genome.</title>
        <authorList>
            <person name="Velasco R."/>
            <person name="Zharkikh A."/>
            <person name="Troggio M."/>
            <person name="Cartwright D.A."/>
            <person name="Cestaro A."/>
            <person name="Pruss D."/>
            <person name="Pindo M."/>
            <person name="FitzGerald L.M."/>
            <person name="Vezzulli S."/>
            <person name="Reid J."/>
            <person name="Malacarne G."/>
            <person name="Iliev D."/>
            <person name="Coppola G."/>
            <person name="Wardell B."/>
            <person name="Micheletti D."/>
            <person name="Macalma T."/>
            <person name="Facci M."/>
            <person name="Mitchell J.T."/>
            <person name="Perazzolli M."/>
            <person name="Eldredge G."/>
            <person name="Gatto P."/>
            <person name="Oyzerski R."/>
            <person name="Moretto M."/>
            <person name="Gutin N."/>
            <person name="Stefanini M."/>
            <person name="Chen Y."/>
            <person name="Segala C."/>
            <person name="Davenport C."/>
            <person name="Dematte L."/>
            <person name="Mraz A."/>
            <person name="Battilana J."/>
            <person name="Stormo K."/>
            <person name="Costa F."/>
            <person name="Tao Q."/>
            <person name="Si-Ammour A."/>
            <person name="Harkins T."/>
            <person name="Lackey A."/>
            <person name="Perbost C."/>
            <person name="Taillon B."/>
            <person name="Stella A."/>
            <person name="Solovyev V."/>
            <person name="Fawcett J.A."/>
            <person name="Sterck L."/>
            <person name="Vandepoele K."/>
            <person name="Grando S.M."/>
            <person name="Toppo S."/>
            <person name="Moser C."/>
            <person name="Lanchbury J."/>
            <person name="Bogden R."/>
            <person name="Skolnick M."/>
            <person name="Sgaramella V."/>
            <person name="Bhatnagar S.K."/>
            <person name="Fontana P."/>
            <person name="Gutin A."/>
            <person name="Van de Peer Y."/>
            <person name="Salamini F."/>
            <person name="Viola R."/>
        </authorList>
    </citation>
    <scope>NUCLEOTIDE SEQUENCE</scope>
</reference>
<dbReference type="InterPro" id="IPR018253">
    <property type="entry name" value="DnaJ_domain_CS"/>
</dbReference>
<feature type="compositionally biased region" description="Low complexity" evidence="1">
    <location>
        <begin position="564"/>
        <end position="576"/>
    </location>
</feature>
<dbReference type="CDD" id="cd06257">
    <property type="entry name" value="DnaJ"/>
    <property type="match status" value="1"/>
</dbReference>
<feature type="compositionally biased region" description="Polar residues" evidence="1">
    <location>
        <begin position="348"/>
        <end position="368"/>
    </location>
</feature>
<dbReference type="SMART" id="SM00271">
    <property type="entry name" value="DnaJ"/>
    <property type="match status" value="1"/>
</dbReference>
<dbReference type="EMBL" id="AM438530">
    <property type="protein sequence ID" value="CAN73866.1"/>
    <property type="molecule type" value="Genomic_DNA"/>
</dbReference>
<dbReference type="Pfam" id="PF23551">
    <property type="entry name" value="Zn_ribbon_20"/>
    <property type="match status" value="1"/>
</dbReference>
<dbReference type="Gene3D" id="1.10.287.110">
    <property type="entry name" value="DnaJ domain"/>
    <property type="match status" value="1"/>
</dbReference>
<dbReference type="ExpressionAtlas" id="A5AWU3">
    <property type="expression patterns" value="baseline and differential"/>
</dbReference>
<feature type="compositionally biased region" description="Polar residues" evidence="1">
    <location>
        <begin position="489"/>
        <end position="503"/>
    </location>
</feature>